<evidence type="ECO:0000313" key="2">
    <source>
        <dbReference type="Proteomes" id="UP000596742"/>
    </source>
</evidence>
<organism evidence="1 2">
    <name type="scientific">Mytilus galloprovincialis</name>
    <name type="common">Mediterranean mussel</name>
    <dbReference type="NCBI Taxonomy" id="29158"/>
    <lineage>
        <taxon>Eukaryota</taxon>
        <taxon>Metazoa</taxon>
        <taxon>Spiralia</taxon>
        <taxon>Lophotrochozoa</taxon>
        <taxon>Mollusca</taxon>
        <taxon>Bivalvia</taxon>
        <taxon>Autobranchia</taxon>
        <taxon>Pteriomorphia</taxon>
        <taxon>Mytilida</taxon>
        <taxon>Mytiloidea</taxon>
        <taxon>Mytilidae</taxon>
        <taxon>Mytilinae</taxon>
        <taxon>Mytilus</taxon>
    </lineage>
</organism>
<reference evidence="1" key="1">
    <citation type="submission" date="2018-11" db="EMBL/GenBank/DDBJ databases">
        <authorList>
            <person name="Alioto T."/>
            <person name="Alioto T."/>
        </authorList>
    </citation>
    <scope>NUCLEOTIDE SEQUENCE</scope>
</reference>
<keyword evidence="2" id="KW-1185">Reference proteome</keyword>
<evidence type="ECO:0000313" key="1">
    <source>
        <dbReference type="EMBL" id="VDI05227.1"/>
    </source>
</evidence>
<dbReference type="Proteomes" id="UP000596742">
    <property type="component" value="Unassembled WGS sequence"/>
</dbReference>
<evidence type="ECO:0008006" key="3">
    <source>
        <dbReference type="Google" id="ProtNLM"/>
    </source>
</evidence>
<protein>
    <recommendedName>
        <fullName evidence="3">Methyltransferase FkbM domain-containing protein</fullName>
    </recommendedName>
</protein>
<feature type="non-terminal residue" evidence="1">
    <location>
        <position position="1"/>
    </location>
</feature>
<dbReference type="AlphaFoldDB" id="A0A8B6CJU7"/>
<gene>
    <name evidence="1" type="ORF">MGAL_10B067446</name>
</gene>
<accession>A0A8B6CJU7</accession>
<dbReference type="OrthoDB" id="40902at2759"/>
<name>A0A8B6CJU7_MYTGA</name>
<dbReference type="Gene3D" id="3.40.50.150">
    <property type="entry name" value="Vaccinia Virus protein VP39"/>
    <property type="match status" value="1"/>
</dbReference>
<proteinExistence type="predicted"/>
<sequence length="249" mass="28966">YANDTTSNPMNIYRSKTYDAYERHAKSMMNFLQTCGLNDGPTVKRTIWSLPNIKGINPQNNQKSRNHYKRIGGYISNQAKKLAKQNVQTYAVVEPIKKCYDQLTFEGKAIFHFFNFGLEKEYNKVAINDNDIQSSLFNLIKNAPSKTIDVFNAIDFSVYLSDGCVDVQLLSINCEGCEFEVIEELAKTSPIEKIVNIPFQPYYVYANVSNYYNSNCRHCRLDELLSRTHELLYRFDVIWEMWRRKLGII</sequence>
<dbReference type="EMBL" id="UYJE01001787">
    <property type="protein sequence ID" value="VDI05227.1"/>
    <property type="molecule type" value="Genomic_DNA"/>
</dbReference>
<comment type="caution">
    <text evidence="1">The sequence shown here is derived from an EMBL/GenBank/DDBJ whole genome shotgun (WGS) entry which is preliminary data.</text>
</comment>
<dbReference type="InterPro" id="IPR029063">
    <property type="entry name" value="SAM-dependent_MTases_sf"/>
</dbReference>